<accession>A0A0K0XYL4</accession>
<protein>
    <submittedName>
        <fullName evidence="1">Uncharacterized protein</fullName>
    </submittedName>
</protein>
<gene>
    <name evidence="1" type="ORF">WM2015_2403</name>
</gene>
<dbReference type="AlphaFoldDB" id="A0A0K0XYL4"/>
<organism evidence="1 2">
    <name type="scientific">Wenzhouxiangella marina</name>
    <dbReference type="NCBI Taxonomy" id="1579979"/>
    <lineage>
        <taxon>Bacteria</taxon>
        <taxon>Pseudomonadati</taxon>
        <taxon>Pseudomonadota</taxon>
        <taxon>Gammaproteobacteria</taxon>
        <taxon>Chromatiales</taxon>
        <taxon>Wenzhouxiangellaceae</taxon>
        <taxon>Wenzhouxiangella</taxon>
    </lineage>
</organism>
<dbReference type="OrthoDB" id="5756925at2"/>
<sequence length="418" mass="46507">MRRSRLIILLAMLAGLAAVGSDYLELRRFNAVAEQDAIVSPLGPSLYDTFSIHPAARQAARNWAVDPDRAAELLTQAAALYPLEALPWLAQARIKAGRGGDPAVLRADLLSGVAVQPYSPATRWQAAQIALHAGDLDLTERFLRLWAEDQPRELGQALFIAQRWIRDPDQLLDRIVPATEAHWEAAMDFAYRQGKRDLAEAVWDRLASSHALDSPLFLTYFDFLLREGEVDSAMALWQRSDPRYRPGTVLNGGFGREFGPARGLNWRVGPLPEGVRIARDMETYAQAPGSLRLDFAGSHNLRLAHPSILVPLPVGQRFRLTGQWRGQGLTTRARPYLFVRAVDGAMNHRLDVPGAHFGWQAFSLDLELPEGVRLIEINLRRDPTQAFDRYIGGQLWLDEIAIEALPVSDSATPLPAPE</sequence>
<evidence type="ECO:0000313" key="1">
    <source>
        <dbReference type="EMBL" id="AKS42765.1"/>
    </source>
</evidence>
<dbReference type="Gene3D" id="2.60.120.260">
    <property type="entry name" value="Galactose-binding domain-like"/>
    <property type="match status" value="1"/>
</dbReference>
<dbReference type="Proteomes" id="UP000066624">
    <property type="component" value="Chromosome"/>
</dbReference>
<dbReference type="RefSeq" id="WP_049726298.1">
    <property type="nucleotide sequence ID" value="NZ_CP012154.1"/>
</dbReference>
<reference evidence="1 2" key="1">
    <citation type="submission" date="2015-07" db="EMBL/GenBank/DDBJ databases">
        <authorList>
            <person name="Noorani M."/>
        </authorList>
    </citation>
    <scope>NUCLEOTIDE SEQUENCE [LARGE SCALE GENOMIC DNA]</scope>
    <source>
        <strain evidence="1 2">KCTC 42284</strain>
    </source>
</reference>
<evidence type="ECO:0000313" key="2">
    <source>
        <dbReference type="Proteomes" id="UP000066624"/>
    </source>
</evidence>
<name>A0A0K0XYL4_9GAMM</name>
<dbReference type="EMBL" id="CP012154">
    <property type="protein sequence ID" value="AKS42765.1"/>
    <property type="molecule type" value="Genomic_DNA"/>
</dbReference>
<proteinExistence type="predicted"/>
<dbReference type="KEGG" id="wma:WM2015_2403"/>
<keyword evidence="2" id="KW-1185">Reference proteome</keyword>
<dbReference type="Gene3D" id="1.25.40.10">
    <property type="entry name" value="Tetratricopeptide repeat domain"/>
    <property type="match status" value="1"/>
</dbReference>
<dbReference type="InterPro" id="IPR011990">
    <property type="entry name" value="TPR-like_helical_dom_sf"/>
</dbReference>
<dbReference type="STRING" id="1579979.WM2015_2403"/>